<evidence type="ECO:0000313" key="2">
    <source>
        <dbReference type="Proteomes" id="UP000662074"/>
    </source>
</evidence>
<dbReference type="EMBL" id="BMDO01000001">
    <property type="protein sequence ID" value="GGI49484.1"/>
    <property type="molecule type" value="Genomic_DNA"/>
</dbReference>
<reference evidence="1" key="2">
    <citation type="submission" date="2020-09" db="EMBL/GenBank/DDBJ databases">
        <authorList>
            <person name="Sun Q."/>
            <person name="Sedlacek I."/>
        </authorList>
    </citation>
    <scope>NUCLEOTIDE SEQUENCE</scope>
    <source>
        <strain evidence="1">CCM 8711</strain>
    </source>
</reference>
<gene>
    <name evidence="1" type="ORF">GCM10011425_06960</name>
</gene>
<comment type="caution">
    <text evidence="1">The sequence shown here is derived from an EMBL/GenBank/DDBJ whole genome shotgun (WGS) entry which is preliminary data.</text>
</comment>
<evidence type="ECO:0000313" key="1">
    <source>
        <dbReference type="EMBL" id="GGI49484.1"/>
    </source>
</evidence>
<dbReference type="AlphaFoldDB" id="A0A917J8Z4"/>
<dbReference type="Proteomes" id="UP000662074">
    <property type="component" value="Unassembled WGS sequence"/>
</dbReference>
<keyword evidence="2" id="KW-1185">Reference proteome</keyword>
<sequence>MLKPNKNNLQIVIVPLLLILSLAFKFKEEIINYFGTSKEITLSKKIYKLSWSSHPNATYYKQEYIPDGDKADTFNDMILIDFIQRDMPVAEVVKAQVNMLNERKKTDNICNYHLINSANGSEYILDFVMSESSGPTLKIVEWNAYRYKAYTDKQGHKGVLLFGVSHRSYGSKASSFLKSLKEYRVEHRKALVSYPTPNIQIKP</sequence>
<reference evidence="1" key="1">
    <citation type="journal article" date="2014" name="Int. J. Syst. Evol. Microbiol.">
        <title>Complete genome sequence of Corynebacterium casei LMG S-19264T (=DSM 44701T), isolated from a smear-ripened cheese.</title>
        <authorList>
            <consortium name="US DOE Joint Genome Institute (JGI-PGF)"/>
            <person name="Walter F."/>
            <person name="Albersmeier A."/>
            <person name="Kalinowski J."/>
            <person name="Ruckert C."/>
        </authorList>
    </citation>
    <scope>NUCLEOTIDE SEQUENCE</scope>
    <source>
        <strain evidence="1">CCM 8711</strain>
    </source>
</reference>
<dbReference type="RefSeq" id="WP_188413796.1">
    <property type="nucleotide sequence ID" value="NZ_BMDO01000001.1"/>
</dbReference>
<organism evidence="1 2">
    <name type="scientific">Mucilaginibacter galii</name>
    <dbReference type="NCBI Taxonomy" id="2005073"/>
    <lineage>
        <taxon>Bacteria</taxon>
        <taxon>Pseudomonadati</taxon>
        <taxon>Bacteroidota</taxon>
        <taxon>Sphingobacteriia</taxon>
        <taxon>Sphingobacteriales</taxon>
        <taxon>Sphingobacteriaceae</taxon>
        <taxon>Mucilaginibacter</taxon>
    </lineage>
</organism>
<proteinExistence type="predicted"/>
<accession>A0A917J8Z4</accession>
<protein>
    <submittedName>
        <fullName evidence="1">Uncharacterized protein</fullName>
    </submittedName>
</protein>
<name>A0A917J8Z4_9SPHI</name>